<evidence type="ECO:0000256" key="6">
    <source>
        <dbReference type="ARBA" id="ARBA00022692"/>
    </source>
</evidence>
<protein>
    <submittedName>
        <fullName evidence="13">Outer membrane usher protein</fullName>
    </submittedName>
</protein>
<reference evidence="14" key="1">
    <citation type="submission" date="2016-10" db="EMBL/GenBank/DDBJ databases">
        <authorList>
            <person name="Varghese N."/>
            <person name="Submissions S."/>
        </authorList>
    </citation>
    <scope>NUCLEOTIDE SEQUENCE [LARGE SCALE GENOMIC DNA]</scope>
    <source>
        <strain evidence="14">DSM 18168</strain>
    </source>
</reference>
<keyword evidence="5 10" id="KW-1029">Fimbrium biogenesis</keyword>
<dbReference type="GO" id="GO:0015473">
    <property type="term" value="F:fimbrial usher porin activity"/>
    <property type="evidence" value="ECO:0007669"/>
    <property type="project" value="InterPro"/>
</dbReference>
<dbReference type="Gene3D" id="2.60.40.2070">
    <property type="match status" value="1"/>
</dbReference>
<dbReference type="Gene3D" id="2.60.40.3110">
    <property type="match status" value="1"/>
</dbReference>
<keyword evidence="3 10" id="KW-0813">Transport</keyword>
<dbReference type="InterPro" id="IPR037224">
    <property type="entry name" value="PapC_N_sf"/>
</dbReference>
<keyword evidence="14" id="KW-1185">Reference proteome</keyword>
<evidence type="ECO:0000256" key="1">
    <source>
        <dbReference type="ARBA" id="ARBA00004571"/>
    </source>
</evidence>
<dbReference type="PANTHER" id="PTHR30451">
    <property type="entry name" value="OUTER MEMBRANE USHER PROTEIN"/>
    <property type="match status" value="1"/>
</dbReference>
<dbReference type="PANTHER" id="PTHR30451:SF21">
    <property type="entry name" value="FIMBRIAL USHER DOMAIN-CONTAINING PROTEIN YDET-RELATED"/>
    <property type="match status" value="1"/>
</dbReference>
<dbReference type="GO" id="GO:0009297">
    <property type="term" value="P:pilus assembly"/>
    <property type="evidence" value="ECO:0007669"/>
    <property type="project" value="InterPro"/>
</dbReference>
<evidence type="ECO:0000256" key="4">
    <source>
        <dbReference type="ARBA" id="ARBA00022452"/>
    </source>
</evidence>
<evidence type="ECO:0000313" key="14">
    <source>
        <dbReference type="Proteomes" id="UP000242496"/>
    </source>
</evidence>
<accession>A0A1I7EYL6</accession>
<dbReference type="SUPFAM" id="SSF141729">
    <property type="entry name" value="FimD N-terminal domain-like"/>
    <property type="match status" value="1"/>
</dbReference>
<keyword evidence="8 10" id="KW-0472">Membrane</keyword>
<proteinExistence type="inferred from homology"/>
<comment type="similarity">
    <text evidence="2 10">Belongs to the fimbrial export usher family.</text>
</comment>
<organism evidence="13 14">
    <name type="scientific">Xenorhabdus koppenhoeferi</name>
    <dbReference type="NCBI Taxonomy" id="351659"/>
    <lineage>
        <taxon>Bacteria</taxon>
        <taxon>Pseudomonadati</taxon>
        <taxon>Pseudomonadota</taxon>
        <taxon>Gammaproteobacteria</taxon>
        <taxon>Enterobacterales</taxon>
        <taxon>Morganellaceae</taxon>
        <taxon>Xenorhabdus</taxon>
    </lineage>
</organism>
<evidence type="ECO:0000256" key="10">
    <source>
        <dbReference type="RuleBase" id="RU003884"/>
    </source>
</evidence>
<dbReference type="PROSITE" id="PS01151">
    <property type="entry name" value="FIMBRIAL_USHER"/>
    <property type="match status" value="1"/>
</dbReference>
<keyword evidence="4" id="KW-1134">Transmembrane beta strand</keyword>
<dbReference type="Pfam" id="PF13953">
    <property type="entry name" value="PapC_C"/>
    <property type="match status" value="1"/>
</dbReference>
<evidence type="ECO:0000259" key="11">
    <source>
        <dbReference type="Pfam" id="PF13953"/>
    </source>
</evidence>
<name>A0A1I7EYL6_9GAMM</name>
<dbReference type="STRING" id="351659.SAMN05421784_10280"/>
<dbReference type="InterPro" id="IPR043142">
    <property type="entry name" value="PapC-like_C_sf"/>
</dbReference>
<dbReference type="InterPro" id="IPR018030">
    <property type="entry name" value="Fimbrial_membr_usher_CS"/>
</dbReference>
<dbReference type="InterPro" id="IPR025885">
    <property type="entry name" value="PapC_N"/>
</dbReference>
<feature type="domain" description="PapC-like C-terminal" evidence="11">
    <location>
        <begin position="752"/>
        <end position="829"/>
    </location>
</feature>
<evidence type="ECO:0000256" key="3">
    <source>
        <dbReference type="ARBA" id="ARBA00022448"/>
    </source>
</evidence>
<dbReference type="Gene3D" id="2.60.40.2610">
    <property type="entry name" value="Outer membrane usher protein FimD, plug domain"/>
    <property type="match status" value="1"/>
</dbReference>
<keyword evidence="9 10" id="KW-0998">Cell outer membrane</keyword>
<evidence type="ECO:0000256" key="2">
    <source>
        <dbReference type="ARBA" id="ARBA00008064"/>
    </source>
</evidence>
<dbReference type="Gene3D" id="3.10.20.410">
    <property type="match status" value="1"/>
</dbReference>
<sequence length="842" mass="93858">MIYKSKDNMRWIAFTARGWLRLFLLIGFLPVCGYSSDYFDLDALEIHDPSMPPPDLSYFTEKGGSAPGIYRVDIRVNGQDKGDQDVRFVLGASKKLQPVLSVQQLIDWGVNVAAFPGLNADTLITDLADTIPYADTTLQFSQQTLLINLPQAVMTAEARGAIDSSLWQHGEPALWMNYDLSGAETRNKIGSDTRSLYLNLRSGLNWGAWRLRNYSTYHQGNRSESRWENLNTYLQRDIHLLKSQLVIGESNTRGELFSGFAFLGATLMSDDNMLPDSQRGFAPVVRGIAESNAQITIRQNGYMIYQAYVPPGAFVIDDLYPASSGGDLDVVIREADGRERHFVQSFSSAPVMLREGRFKYSLTAGEYRNSHEHTRRPIFMQSEVYYGLPHATTVYSGTLLSPNYQAYAIGVGHSFGHWGSLSFDITHSQADIIDEGQKQGWLYRTQYTKDFEQTGTNLSLSSYYYSSPHFYDLPEANHQSGYDKPSSQSKHKFQLTLSQNLSDYGSVYFSGDWQNNWGKNSQTRRFNIGYSVNYADINYTLNYTQNMSSNNSTADKQLAFNIHIPLDRWLRSSWATYSINHNRRGDINQSIGLSGTALDNGVLGYSLQQRYGNNGQGTDGNIHLSYKARYGELSGGYNYNDSSKQINYGLRGGIVAHRHGATLSQPLGETIVLVKTPGAAGVKINGYSGVETDGQGHAVLPYVSAYHRNRIALSPDSFGKGVEIESNIQTVIPTQGAMVVADFRTWVGHRVLFTLTHRGKPIPFGAIAALYEENKVNKENKTSSLSTNQSIVGNGGEVYFGGVPEQGQLSVQWGNSQFEQCRTHFTLPKSEAPVISIHENCQ</sequence>
<dbReference type="Proteomes" id="UP000242496">
    <property type="component" value="Unassembled WGS sequence"/>
</dbReference>
<evidence type="ECO:0000256" key="5">
    <source>
        <dbReference type="ARBA" id="ARBA00022558"/>
    </source>
</evidence>
<dbReference type="InterPro" id="IPR000015">
    <property type="entry name" value="Fimb_usher"/>
</dbReference>
<dbReference type="GO" id="GO:0009279">
    <property type="term" value="C:cell outer membrane"/>
    <property type="evidence" value="ECO:0007669"/>
    <property type="project" value="UniProtKB-SubCell"/>
</dbReference>
<evidence type="ECO:0000256" key="9">
    <source>
        <dbReference type="ARBA" id="ARBA00023237"/>
    </source>
</evidence>
<keyword evidence="7" id="KW-0732">Signal</keyword>
<evidence type="ECO:0000256" key="8">
    <source>
        <dbReference type="ARBA" id="ARBA00023136"/>
    </source>
</evidence>
<feature type="domain" description="PapC N-terminal" evidence="12">
    <location>
        <begin position="38"/>
        <end position="181"/>
    </location>
</feature>
<keyword evidence="6 10" id="KW-0812">Transmembrane</keyword>
<dbReference type="InterPro" id="IPR025949">
    <property type="entry name" value="PapC-like_C"/>
</dbReference>
<dbReference type="InterPro" id="IPR042186">
    <property type="entry name" value="FimD_plug_dom"/>
</dbReference>
<dbReference type="FunFam" id="2.60.40.3110:FF:000001">
    <property type="entry name" value="Putative fimbrial outer membrane usher"/>
    <property type="match status" value="1"/>
</dbReference>
<dbReference type="EMBL" id="FPBJ01000002">
    <property type="protein sequence ID" value="SFU29006.1"/>
    <property type="molecule type" value="Genomic_DNA"/>
</dbReference>
<dbReference type="Pfam" id="PF13954">
    <property type="entry name" value="PapC_N"/>
    <property type="match status" value="1"/>
</dbReference>
<dbReference type="Pfam" id="PF00577">
    <property type="entry name" value="Usher"/>
    <property type="match status" value="1"/>
</dbReference>
<gene>
    <name evidence="13" type="ORF">SAMN05421784_10280</name>
</gene>
<evidence type="ECO:0000256" key="7">
    <source>
        <dbReference type="ARBA" id="ARBA00022729"/>
    </source>
</evidence>
<comment type="subcellular location">
    <subcellularLocation>
        <location evidence="1 10">Cell outer membrane</location>
        <topology evidence="1 10">Multi-pass membrane protein</topology>
    </subcellularLocation>
</comment>
<evidence type="ECO:0000313" key="13">
    <source>
        <dbReference type="EMBL" id="SFU29006.1"/>
    </source>
</evidence>
<evidence type="ECO:0000259" key="12">
    <source>
        <dbReference type="Pfam" id="PF13954"/>
    </source>
</evidence>
<dbReference type="AlphaFoldDB" id="A0A1I7EYL6"/>